<name>A0ABR0EL33_ZASCE</name>
<protein>
    <recommendedName>
        <fullName evidence="1">Alpha/beta hydrolase fold-3 domain-containing protein</fullName>
    </recommendedName>
</protein>
<keyword evidence="3" id="KW-1185">Reference proteome</keyword>
<dbReference type="InterPro" id="IPR029058">
    <property type="entry name" value="AB_hydrolase_fold"/>
</dbReference>
<gene>
    <name evidence="2" type="ORF">PRZ48_005701</name>
</gene>
<proteinExistence type="predicted"/>
<accession>A0ABR0EL33</accession>
<sequence>MPDYRLLAESCGKDILADVDDFWLWLLSHLQEYLPRGSNPDLEGILLIGESAGGFLALQSVLRSPVDIFAAMILEYPMIDLREPHYTQDYEKVMWDPPFPQFDRKIFEHHMATLTNAGGPVTNATGFGRMNLAFVVSQRGLYEGLLGSDPSIYPLDIIHEVDRLPPTWLIHGTGDTIVPIAGTHKFVREVFKQLPDWKLHTSFMKGEHMFDKMDQRVSTKTDWVAAGISFISSSWMSTRRALS</sequence>
<feature type="domain" description="Alpha/beta hydrolase fold-3" evidence="1">
    <location>
        <begin position="2"/>
        <end position="102"/>
    </location>
</feature>
<organism evidence="2 3">
    <name type="scientific">Zasmidium cellare</name>
    <name type="common">Wine cellar mold</name>
    <name type="synonym">Racodium cellare</name>
    <dbReference type="NCBI Taxonomy" id="395010"/>
    <lineage>
        <taxon>Eukaryota</taxon>
        <taxon>Fungi</taxon>
        <taxon>Dikarya</taxon>
        <taxon>Ascomycota</taxon>
        <taxon>Pezizomycotina</taxon>
        <taxon>Dothideomycetes</taxon>
        <taxon>Dothideomycetidae</taxon>
        <taxon>Mycosphaerellales</taxon>
        <taxon>Mycosphaerellaceae</taxon>
        <taxon>Zasmidium</taxon>
    </lineage>
</organism>
<dbReference type="InterPro" id="IPR013094">
    <property type="entry name" value="AB_hydrolase_3"/>
</dbReference>
<dbReference type="SUPFAM" id="SSF53474">
    <property type="entry name" value="alpha/beta-Hydrolases"/>
    <property type="match status" value="1"/>
</dbReference>
<evidence type="ECO:0000313" key="3">
    <source>
        <dbReference type="Proteomes" id="UP001305779"/>
    </source>
</evidence>
<dbReference type="Pfam" id="PF07859">
    <property type="entry name" value="Abhydrolase_3"/>
    <property type="match status" value="1"/>
</dbReference>
<reference evidence="2 3" key="1">
    <citation type="journal article" date="2023" name="G3 (Bethesda)">
        <title>A chromosome-level genome assembly of Zasmidium syzygii isolated from banana leaves.</title>
        <authorList>
            <person name="van Westerhoven A.C."/>
            <person name="Mehrabi R."/>
            <person name="Talebi R."/>
            <person name="Steentjes M.B.F."/>
            <person name="Corcolon B."/>
            <person name="Chong P.A."/>
            <person name="Kema G.H.J."/>
            <person name="Seidl M.F."/>
        </authorList>
    </citation>
    <scope>NUCLEOTIDE SEQUENCE [LARGE SCALE GENOMIC DNA]</scope>
    <source>
        <strain evidence="2 3">P124</strain>
    </source>
</reference>
<comment type="caution">
    <text evidence="2">The sequence shown here is derived from an EMBL/GenBank/DDBJ whole genome shotgun (WGS) entry which is preliminary data.</text>
</comment>
<dbReference type="Proteomes" id="UP001305779">
    <property type="component" value="Unassembled WGS sequence"/>
</dbReference>
<dbReference type="EMBL" id="JAXOVC010000004">
    <property type="protein sequence ID" value="KAK4502276.1"/>
    <property type="molecule type" value="Genomic_DNA"/>
</dbReference>
<dbReference type="Gene3D" id="3.40.50.1820">
    <property type="entry name" value="alpha/beta hydrolase"/>
    <property type="match status" value="1"/>
</dbReference>
<evidence type="ECO:0000313" key="2">
    <source>
        <dbReference type="EMBL" id="KAK4502276.1"/>
    </source>
</evidence>
<evidence type="ECO:0000259" key="1">
    <source>
        <dbReference type="Pfam" id="PF07859"/>
    </source>
</evidence>